<feature type="non-terminal residue" evidence="9">
    <location>
        <position position="370"/>
    </location>
</feature>
<dbReference type="InterPro" id="IPR011263">
    <property type="entry name" value="DNA-dir_RNA_pol_RpoA/D/Rpb3"/>
</dbReference>
<dbReference type="GO" id="GO:0003677">
    <property type="term" value="F:DNA binding"/>
    <property type="evidence" value="ECO:0007669"/>
    <property type="project" value="InterPro"/>
</dbReference>
<keyword evidence="2" id="KW-0240">DNA-directed RNA polymerase</keyword>
<dbReference type="InterPro" id="IPR011262">
    <property type="entry name" value="DNA-dir_RNA_pol_insert"/>
</dbReference>
<keyword evidence="4" id="KW-0539">Nucleus</keyword>
<dbReference type="AlphaFoldDB" id="A0A9N9C9N7"/>
<dbReference type="Pfam" id="PF01193">
    <property type="entry name" value="RNA_pol_L"/>
    <property type="match status" value="1"/>
</dbReference>
<dbReference type="GO" id="GO:0003899">
    <property type="term" value="F:DNA-directed RNA polymerase activity"/>
    <property type="evidence" value="ECO:0007669"/>
    <property type="project" value="InterPro"/>
</dbReference>
<evidence type="ECO:0000256" key="1">
    <source>
        <dbReference type="ARBA" id="ARBA00004123"/>
    </source>
</evidence>
<dbReference type="EMBL" id="CAJVPK010001620">
    <property type="protein sequence ID" value="CAG8593265.1"/>
    <property type="molecule type" value="Genomic_DNA"/>
</dbReference>
<dbReference type="SUPFAM" id="SSF55257">
    <property type="entry name" value="RBP11-like subunits of RNA polymerase"/>
    <property type="match status" value="1"/>
</dbReference>
<dbReference type="OrthoDB" id="270173at2759"/>
<sequence>MDIFHDVNKPQIEIIELTHEKIRFILSNADLSLANSLRRIMLAEVATIAIELVEFHINNSVLKDEYIAHRLGLIPLESTETEVLKFPRECSCLKGCKSCTVELTLHVKCSEENDTRDVTSRDLISNDPRFVPIHEGPRDPGIMITKLCVGQEIKVKCLAKKGIGKEHAKWSPCSSIGFEYDPYNKLRHTQVSKNENNEDWKTSKNAVYDSPLGDEEVFQFLVTPNKFYFEVESVGSMKPEDIVYNGIKKLIEKISSIQMGLSIGMNAQNENNVTSPSNMSGVEINILDDDQISRDNQKGSSSLSSEEDIWISSSFNRSGFNWSSNQNNRNEIQTNSISLNGTINSTLSSSSKGEELWISSSPNGENEMWT</sequence>
<dbReference type="Gene3D" id="3.30.1360.10">
    <property type="entry name" value="RNA polymerase, RBP11-like subunit"/>
    <property type="match status" value="1"/>
</dbReference>
<dbReference type="PROSITE" id="PS00446">
    <property type="entry name" value="RNA_POL_D_30KD"/>
    <property type="match status" value="1"/>
</dbReference>
<dbReference type="PANTHER" id="PTHR11800">
    <property type="entry name" value="DNA-DIRECTED RNA POLYMERASE"/>
    <property type="match status" value="1"/>
</dbReference>
<comment type="subcellular location">
    <subcellularLocation>
        <location evidence="1">Nucleus</location>
    </subcellularLocation>
</comment>
<evidence type="ECO:0000313" key="10">
    <source>
        <dbReference type="Proteomes" id="UP000789706"/>
    </source>
</evidence>
<accession>A0A9N9C9N7</accession>
<dbReference type="HAMAP" id="MF_00320">
    <property type="entry name" value="RNApol_arch_Rpo3"/>
    <property type="match status" value="1"/>
</dbReference>
<proteinExistence type="inferred from homology"/>
<evidence type="ECO:0000259" key="8">
    <source>
        <dbReference type="SMART" id="SM00662"/>
    </source>
</evidence>
<dbReference type="InterPro" id="IPR050518">
    <property type="entry name" value="Rpo3/RPB3_RNA_Pol_subunit"/>
</dbReference>
<comment type="similarity">
    <text evidence="5">Belongs to the archaeal Rpo3/eukaryotic RPB3 RNA polymerase subunit family.</text>
</comment>
<evidence type="ECO:0000256" key="5">
    <source>
        <dbReference type="ARBA" id="ARBA00025804"/>
    </source>
</evidence>
<dbReference type="FunFam" id="2.170.120.12:FF:000002">
    <property type="entry name" value="DNA-directed RNA polymerase II subunit RPB3"/>
    <property type="match status" value="1"/>
</dbReference>
<evidence type="ECO:0000256" key="2">
    <source>
        <dbReference type="ARBA" id="ARBA00022478"/>
    </source>
</evidence>
<dbReference type="InterPro" id="IPR022842">
    <property type="entry name" value="RNAP_Rpo3/Rpb3/RPAC1"/>
</dbReference>
<dbReference type="Proteomes" id="UP000789706">
    <property type="component" value="Unassembled WGS sequence"/>
</dbReference>
<dbReference type="InterPro" id="IPR001514">
    <property type="entry name" value="DNA-dir_RNA_pol_30-40kDasu_CS"/>
</dbReference>
<name>A0A9N9C9N7_9GLOM</name>
<feature type="domain" description="DNA-directed RNA polymerase RpoA/D/Rpb3-type" evidence="8">
    <location>
        <begin position="21"/>
        <end position="260"/>
    </location>
</feature>
<dbReference type="GO" id="GO:0005665">
    <property type="term" value="C:RNA polymerase II, core complex"/>
    <property type="evidence" value="ECO:0007669"/>
    <property type="project" value="TreeGrafter"/>
</dbReference>
<evidence type="ECO:0000256" key="3">
    <source>
        <dbReference type="ARBA" id="ARBA00023163"/>
    </source>
</evidence>
<dbReference type="Gene3D" id="2.170.120.12">
    <property type="entry name" value="DNA-directed RNA polymerase, insert domain"/>
    <property type="match status" value="1"/>
</dbReference>
<keyword evidence="3" id="KW-0804">Transcription</keyword>
<feature type="compositionally biased region" description="Polar residues" evidence="7">
    <location>
        <begin position="358"/>
        <end position="370"/>
    </location>
</feature>
<organism evidence="9 10">
    <name type="scientific">Diversispora eburnea</name>
    <dbReference type="NCBI Taxonomy" id="1213867"/>
    <lineage>
        <taxon>Eukaryota</taxon>
        <taxon>Fungi</taxon>
        <taxon>Fungi incertae sedis</taxon>
        <taxon>Mucoromycota</taxon>
        <taxon>Glomeromycotina</taxon>
        <taxon>Glomeromycetes</taxon>
        <taxon>Diversisporales</taxon>
        <taxon>Diversisporaceae</taxon>
        <taxon>Diversispora</taxon>
    </lineage>
</organism>
<dbReference type="Pfam" id="PF01000">
    <property type="entry name" value="RNA_pol_A_bac"/>
    <property type="match status" value="1"/>
</dbReference>
<dbReference type="PANTHER" id="PTHR11800:SF2">
    <property type="entry name" value="DNA-DIRECTED RNA POLYMERASE II SUBUNIT RPB3"/>
    <property type="match status" value="1"/>
</dbReference>
<dbReference type="NCBIfam" id="NF001988">
    <property type="entry name" value="PRK00783.1"/>
    <property type="match status" value="1"/>
</dbReference>
<dbReference type="GO" id="GO:0006366">
    <property type="term" value="P:transcription by RNA polymerase II"/>
    <property type="evidence" value="ECO:0007669"/>
    <property type="project" value="TreeGrafter"/>
</dbReference>
<dbReference type="InterPro" id="IPR036603">
    <property type="entry name" value="RBP11-like"/>
</dbReference>
<evidence type="ECO:0000256" key="7">
    <source>
        <dbReference type="SAM" id="MobiDB-lite"/>
    </source>
</evidence>
<feature type="region of interest" description="Disordered" evidence="7">
    <location>
        <begin position="348"/>
        <end position="370"/>
    </location>
</feature>
<evidence type="ECO:0000256" key="4">
    <source>
        <dbReference type="ARBA" id="ARBA00023242"/>
    </source>
</evidence>
<keyword evidence="10" id="KW-1185">Reference proteome</keyword>
<dbReference type="GO" id="GO:0046983">
    <property type="term" value="F:protein dimerization activity"/>
    <property type="evidence" value="ECO:0007669"/>
    <property type="project" value="InterPro"/>
</dbReference>
<dbReference type="SMART" id="SM00662">
    <property type="entry name" value="RPOLD"/>
    <property type="match status" value="1"/>
</dbReference>
<dbReference type="SUPFAM" id="SSF56553">
    <property type="entry name" value="Insert subdomain of RNA polymerase alpha subunit"/>
    <property type="match status" value="1"/>
</dbReference>
<reference evidence="9" key="1">
    <citation type="submission" date="2021-06" db="EMBL/GenBank/DDBJ databases">
        <authorList>
            <person name="Kallberg Y."/>
            <person name="Tangrot J."/>
            <person name="Rosling A."/>
        </authorList>
    </citation>
    <scope>NUCLEOTIDE SEQUENCE</scope>
    <source>
        <strain evidence="9">AZ414A</strain>
    </source>
</reference>
<dbReference type="CDD" id="cd07031">
    <property type="entry name" value="RNAP_II_RPB3"/>
    <property type="match status" value="1"/>
</dbReference>
<gene>
    <name evidence="9" type="ORF">DEBURN_LOCUS9164</name>
</gene>
<dbReference type="InterPro" id="IPR036643">
    <property type="entry name" value="RNApol_insert_sf"/>
</dbReference>
<evidence type="ECO:0000313" key="9">
    <source>
        <dbReference type="EMBL" id="CAG8593265.1"/>
    </source>
</evidence>
<evidence type="ECO:0000256" key="6">
    <source>
        <dbReference type="ARBA" id="ARBA00072506"/>
    </source>
</evidence>
<comment type="caution">
    <text evidence="9">The sequence shown here is derived from an EMBL/GenBank/DDBJ whole genome shotgun (WGS) entry which is preliminary data.</text>
</comment>
<protein>
    <recommendedName>
        <fullName evidence="6">DNA-directed RNA polymerase II subunit RPB3</fullName>
    </recommendedName>
</protein>